<dbReference type="AlphaFoldDB" id="A0A1G7T4H8"/>
<sequence length="239" mass="26924">LTAELTAELTARKTQYNHYRNQLLSFDGADVEWRALGDSRVGAFTRGGGLQKKDLTDQGVPCIHYGQIYTYYGTYAEKAKSYVTEDFASKARKAKPGDLVIATTSENDEDVCKAVAWLGAEDVVVSSDACFFSHHLNPKYVSYFFQTEHFQKQKKVHITGTKVRRVNADDLAKILIPIPFPDDPAKSLAEQERIANILDKFDTLTASLSKGLPREIALRQKQYEYYRNLLLSFPKGDQA</sequence>
<dbReference type="PANTHER" id="PTHR43140">
    <property type="entry name" value="TYPE-1 RESTRICTION ENZYME ECOKI SPECIFICITY PROTEIN"/>
    <property type="match status" value="1"/>
</dbReference>
<feature type="domain" description="Type I restriction modification DNA specificity" evidence="4">
    <location>
        <begin position="94"/>
        <end position="216"/>
    </location>
</feature>
<dbReference type="Proteomes" id="UP000183812">
    <property type="component" value="Unassembled WGS sequence"/>
</dbReference>
<dbReference type="PANTHER" id="PTHR43140:SF1">
    <property type="entry name" value="TYPE I RESTRICTION ENZYME ECOKI SPECIFICITY SUBUNIT"/>
    <property type="match status" value="1"/>
</dbReference>
<dbReference type="InterPro" id="IPR000055">
    <property type="entry name" value="Restrct_endonuc_typeI_TRD"/>
</dbReference>
<dbReference type="CDD" id="cd17268">
    <property type="entry name" value="RMtype1_S_Ara36733I_TRD1-CR1_like"/>
    <property type="match status" value="1"/>
</dbReference>
<dbReference type="InterPro" id="IPR044946">
    <property type="entry name" value="Restrct_endonuc_typeI_TRD_sf"/>
</dbReference>
<dbReference type="RefSeq" id="WP_175454925.1">
    <property type="nucleotide sequence ID" value="NZ_FNAY01000054.1"/>
</dbReference>
<evidence type="ECO:0000313" key="6">
    <source>
        <dbReference type="Proteomes" id="UP000183812"/>
    </source>
</evidence>
<dbReference type="SUPFAM" id="SSF116734">
    <property type="entry name" value="DNA methylase specificity domain"/>
    <property type="match status" value="1"/>
</dbReference>
<evidence type="ECO:0000256" key="1">
    <source>
        <dbReference type="ARBA" id="ARBA00010923"/>
    </source>
</evidence>
<proteinExistence type="inferred from homology"/>
<dbReference type="GO" id="GO:0009307">
    <property type="term" value="P:DNA restriction-modification system"/>
    <property type="evidence" value="ECO:0007669"/>
    <property type="project" value="UniProtKB-KW"/>
</dbReference>
<evidence type="ECO:0000259" key="4">
    <source>
        <dbReference type="Pfam" id="PF01420"/>
    </source>
</evidence>
<evidence type="ECO:0000256" key="2">
    <source>
        <dbReference type="ARBA" id="ARBA00022747"/>
    </source>
</evidence>
<keyword evidence="3" id="KW-0238">DNA-binding</keyword>
<protein>
    <submittedName>
        <fullName evidence="5">Type I restriction modification DNA specificity domain-containing protein</fullName>
    </submittedName>
</protein>
<evidence type="ECO:0000256" key="3">
    <source>
        <dbReference type="ARBA" id="ARBA00023125"/>
    </source>
</evidence>
<organism evidence="5 6">
    <name type="scientific">Rhodobacter capsulatus</name>
    <name type="common">Rhodopseudomonas capsulata</name>
    <dbReference type="NCBI Taxonomy" id="1061"/>
    <lineage>
        <taxon>Bacteria</taxon>
        <taxon>Pseudomonadati</taxon>
        <taxon>Pseudomonadota</taxon>
        <taxon>Alphaproteobacteria</taxon>
        <taxon>Rhodobacterales</taxon>
        <taxon>Rhodobacter group</taxon>
        <taxon>Rhodobacter</taxon>
    </lineage>
</organism>
<comment type="similarity">
    <text evidence="1">Belongs to the type-I restriction system S methylase family.</text>
</comment>
<keyword evidence="2" id="KW-0680">Restriction system</keyword>
<name>A0A1G7T4H8_RHOCA</name>
<dbReference type="GO" id="GO:0003677">
    <property type="term" value="F:DNA binding"/>
    <property type="evidence" value="ECO:0007669"/>
    <property type="project" value="UniProtKB-KW"/>
</dbReference>
<dbReference type="EMBL" id="FNAY01000054">
    <property type="protein sequence ID" value="SDG30121.1"/>
    <property type="molecule type" value="Genomic_DNA"/>
</dbReference>
<accession>A0A1G7T4H8</accession>
<dbReference type="Gene3D" id="3.90.220.20">
    <property type="entry name" value="DNA methylase specificity domains"/>
    <property type="match status" value="1"/>
</dbReference>
<gene>
    <name evidence="5" type="ORF">SAMN04244550_03739</name>
</gene>
<feature type="non-terminal residue" evidence="5">
    <location>
        <position position="1"/>
    </location>
</feature>
<dbReference type="Pfam" id="PF01420">
    <property type="entry name" value="Methylase_S"/>
    <property type="match status" value="1"/>
</dbReference>
<evidence type="ECO:0000313" key="5">
    <source>
        <dbReference type="EMBL" id="SDG30121.1"/>
    </source>
</evidence>
<reference evidence="5 6" key="1">
    <citation type="submission" date="2016-10" db="EMBL/GenBank/DDBJ databases">
        <authorList>
            <person name="de Groot N.N."/>
        </authorList>
    </citation>
    <scope>NUCLEOTIDE SEQUENCE [LARGE SCALE GENOMIC DNA]</scope>
    <source>
        <strain evidence="6">DSM 938 / 37b4</strain>
    </source>
</reference>
<dbReference type="InterPro" id="IPR051212">
    <property type="entry name" value="Type-I_RE_S_subunit"/>
</dbReference>